<name>A0A7Y6IFD5_9ACTN</name>
<gene>
    <name evidence="2" type="ORF">HTZ77_37485</name>
</gene>
<reference evidence="2 3" key="1">
    <citation type="submission" date="2020-06" db="EMBL/GenBank/DDBJ databases">
        <title>Nonomuraea sp. SMC257, a novel actinomycete isolated from soil.</title>
        <authorList>
            <person name="Chanama M."/>
        </authorList>
    </citation>
    <scope>NUCLEOTIDE SEQUENCE [LARGE SCALE GENOMIC DNA]</scope>
    <source>
        <strain evidence="2 3">SMC257</strain>
    </source>
</reference>
<keyword evidence="1" id="KW-0812">Transmembrane</keyword>
<dbReference type="RefSeq" id="WP_175594505.1">
    <property type="nucleotide sequence ID" value="NZ_JABWGN010000018.1"/>
</dbReference>
<feature type="transmembrane region" description="Helical" evidence="1">
    <location>
        <begin position="114"/>
        <end position="139"/>
    </location>
</feature>
<proteinExistence type="predicted"/>
<dbReference type="EMBL" id="JABWGN010000018">
    <property type="protein sequence ID" value="NUW37056.1"/>
    <property type="molecule type" value="Genomic_DNA"/>
</dbReference>
<dbReference type="AlphaFoldDB" id="A0A7Y6IFD5"/>
<organism evidence="2 3">
    <name type="scientific">Nonomuraea montanisoli</name>
    <dbReference type="NCBI Taxonomy" id="2741721"/>
    <lineage>
        <taxon>Bacteria</taxon>
        <taxon>Bacillati</taxon>
        <taxon>Actinomycetota</taxon>
        <taxon>Actinomycetes</taxon>
        <taxon>Streptosporangiales</taxon>
        <taxon>Streptosporangiaceae</taxon>
        <taxon>Nonomuraea</taxon>
    </lineage>
</organism>
<protein>
    <submittedName>
        <fullName evidence="2">Uncharacterized protein</fullName>
    </submittedName>
</protein>
<keyword evidence="1" id="KW-0472">Membrane</keyword>
<keyword evidence="1" id="KW-1133">Transmembrane helix</keyword>
<keyword evidence="3" id="KW-1185">Reference proteome</keyword>
<evidence type="ECO:0000313" key="2">
    <source>
        <dbReference type="EMBL" id="NUW37056.1"/>
    </source>
</evidence>
<dbReference type="Proteomes" id="UP000586042">
    <property type="component" value="Unassembled WGS sequence"/>
</dbReference>
<evidence type="ECO:0000256" key="1">
    <source>
        <dbReference type="SAM" id="Phobius"/>
    </source>
</evidence>
<evidence type="ECO:0000313" key="3">
    <source>
        <dbReference type="Proteomes" id="UP000586042"/>
    </source>
</evidence>
<feature type="transmembrane region" description="Helical" evidence="1">
    <location>
        <begin position="173"/>
        <end position="190"/>
    </location>
</feature>
<accession>A0A7Y6IFD5</accession>
<comment type="caution">
    <text evidence="2">The sequence shown here is derived from an EMBL/GenBank/DDBJ whole genome shotgun (WGS) entry which is preliminary data.</text>
</comment>
<sequence length="411" mass="46254">MGWELPAQLRPIHEQFKDDAPWPDADEDDRLLRVRGWLDLADELRSTAAELDAGHDGVVRANAGGDVEAFKEKWESAESVRHRLGDGAKAADLAAVGTLMTVVFRVIWKALVVYLLTVLLVALVRAIAVTPAGGFWLTLRWYVTRRLFRSMLTEIRGNIGVVLAQTLREAMELLLISGAVPLGLIGLATWDAGRRTSWMRTDDDARREVERVLNETPRGRAALAWAREHNVTILYQPPGEGDDNVLGVYHDEYNVVEIYLRDGDTPEGLANTLIHELNHAQHRRTPDPTEMSRDAYVEAAIREEAQGNLQAYRFSEELERVRGQDLDHQSEATYDDAYSRAVRDARARREEAGGPPLTAAEERRIGERAAAEALYDELSNPEGGSVYPKSYSEDWDDKRTAVQRVWQHIID</sequence>